<organism evidence="2 3">
    <name type="scientific">Nibribacter ruber</name>
    <dbReference type="NCBI Taxonomy" id="2698458"/>
    <lineage>
        <taxon>Bacteria</taxon>
        <taxon>Pseudomonadati</taxon>
        <taxon>Bacteroidota</taxon>
        <taxon>Cytophagia</taxon>
        <taxon>Cytophagales</taxon>
        <taxon>Hymenobacteraceae</taxon>
        <taxon>Nibribacter</taxon>
    </lineage>
</organism>
<keyword evidence="3" id="KW-1185">Reference proteome</keyword>
<feature type="transmembrane region" description="Helical" evidence="1">
    <location>
        <begin position="69"/>
        <end position="90"/>
    </location>
</feature>
<evidence type="ECO:0000313" key="3">
    <source>
        <dbReference type="Proteomes" id="UP000464214"/>
    </source>
</evidence>
<proteinExistence type="predicted"/>
<protein>
    <submittedName>
        <fullName evidence="2">Uncharacterized protein</fullName>
    </submittedName>
</protein>
<name>A0A6P1P2A2_9BACT</name>
<feature type="transmembrane region" description="Helical" evidence="1">
    <location>
        <begin position="40"/>
        <end position="57"/>
    </location>
</feature>
<reference evidence="2 3" key="1">
    <citation type="submission" date="2020-01" db="EMBL/GenBank/DDBJ databases">
        <authorList>
            <person name="Kim M."/>
        </authorList>
    </citation>
    <scope>NUCLEOTIDE SEQUENCE [LARGE SCALE GENOMIC DNA]</scope>
    <source>
        <strain evidence="2 3">BT10</strain>
    </source>
</reference>
<evidence type="ECO:0000256" key="1">
    <source>
        <dbReference type="SAM" id="Phobius"/>
    </source>
</evidence>
<sequence>MSTRIIMMASALGLAVLGIVFSFLPLELLAYLGQSIEPEMGLMLQLAGALYVGFAMLNWMAKGILIGGIYARPVAIGNLTHFLVGGLALLKTQLGGGATLEGWLLTGFYLLFAGLFGWIMMTHPFKNVRNQA</sequence>
<evidence type="ECO:0000313" key="2">
    <source>
        <dbReference type="EMBL" id="QHL88529.1"/>
    </source>
</evidence>
<keyword evidence="1" id="KW-0812">Transmembrane</keyword>
<keyword evidence="1" id="KW-0472">Membrane</keyword>
<dbReference type="EMBL" id="CP047897">
    <property type="protein sequence ID" value="QHL88529.1"/>
    <property type="molecule type" value="Genomic_DNA"/>
</dbReference>
<accession>A0A6P1P2A2</accession>
<keyword evidence="1" id="KW-1133">Transmembrane helix</keyword>
<dbReference type="KEGG" id="nib:GU926_14235"/>
<dbReference type="RefSeq" id="WP_160693035.1">
    <property type="nucleotide sequence ID" value="NZ_CP047897.1"/>
</dbReference>
<dbReference type="AlphaFoldDB" id="A0A6P1P2A2"/>
<dbReference type="Proteomes" id="UP000464214">
    <property type="component" value="Chromosome"/>
</dbReference>
<feature type="transmembrane region" description="Helical" evidence="1">
    <location>
        <begin position="102"/>
        <end position="121"/>
    </location>
</feature>
<gene>
    <name evidence="2" type="ORF">GU926_14235</name>
</gene>